<feature type="transmembrane region" description="Helical" evidence="1">
    <location>
        <begin position="56"/>
        <end position="74"/>
    </location>
</feature>
<gene>
    <name evidence="2" type="ORF">JOC86_004060</name>
</gene>
<organism evidence="2 3">
    <name type="scientific">Rossellomorea pakistanensis</name>
    <dbReference type="NCBI Taxonomy" id="992288"/>
    <lineage>
        <taxon>Bacteria</taxon>
        <taxon>Bacillati</taxon>
        <taxon>Bacillota</taxon>
        <taxon>Bacilli</taxon>
        <taxon>Bacillales</taxon>
        <taxon>Bacillaceae</taxon>
        <taxon>Rossellomorea</taxon>
    </lineage>
</organism>
<keyword evidence="1" id="KW-1133">Transmembrane helix</keyword>
<accession>A0ABS2NI16</accession>
<proteinExistence type="predicted"/>
<comment type="caution">
    <text evidence="2">The sequence shown here is derived from an EMBL/GenBank/DDBJ whole genome shotgun (WGS) entry which is preliminary data.</text>
</comment>
<evidence type="ECO:0000313" key="3">
    <source>
        <dbReference type="Proteomes" id="UP001646157"/>
    </source>
</evidence>
<keyword evidence="1" id="KW-0472">Membrane</keyword>
<protein>
    <submittedName>
        <fullName evidence="2">Uncharacterized protein</fullName>
    </submittedName>
</protein>
<feature type="transmembrane region" description="Helical" evidence="1">
    <location>
        <begin position="120"/>
        <end position="140"/>
    </location>
</feature>
<sequence length="148" mass="16900">MILVGMLILQKINKLKKLEIAAIWLFIPSLIHDIAIGLSNLKIIELTKNIEMHSSFIVGKTLLIPVIILMFINASVGRPSVTIKIMISLFSAAILLFVEYSFEWAGVITHKNVSLWSSYLFWLLTILLLLGLRQFFNILLQRRSKHIV</sequence>
<dbReference type="EMBL" id="JAFBDZ010000004">
    <property type="protein sequence ID" value="MBM7587487.1"/>
    <property type="molecule type" value="Genomic_DNA"/>
</dbReference>
<dbReference type="Proteomes" id="UP001646157">
    <property type="component" value="Unassembled WGS sequence"/>
</dbReference>
<keyword evidence="3" id="KW-1185">Reference proteome</keyword>
<evidence type="ECO:0000256" key="1">
    <source>
        <dbReference type="SAM" id="Phobius"/>
    </source>
</evidence>
<reference evidence="2 3" key="1">
    <citation type="submission" date="2021-01" db="EMBL/GenBank/DDBJ databases">
        <title>Genomic Encyclopedia of Type Strains, Phase IV (KMG-IV): sequencing the most valuable type-strain genomes for metagenomic binning, comparative biology and taxonomic classification.</title>
        <authorList>
            <person name="Goeker M."/>
        </authorList>
    </citation>
    <scope>NUCLEOTIDE SEQUENCE [LARGE SCALE GENOMIC DNA]</scope>
    <source>
        <strain evidence="2 3">DSM 24834</strain>
    </source>
</reference>
<feature type="transmembrane region" description="Helical" evidence="1">
    <location>
        <begin position="21"/>
        <end position="44"/>
    </location>
</feature>
<feature type="transmembrane region" description="Helical" evidence="1">
    <location>
        <begin position="81"/>
        <end position="100"/>
    </location>
</feature>
<name>A0ABS2NI16_9BACI</name>
<evidence type="ECO:0000313" key="2">
    <source>
        <dbReference type="EMBL" id="MBM7587487.1"/>
    </source>
</evidence>
<keyword evidence="1" id="KW-0812">Transmembrane</keyword>